<evidence type="ECO:0000313" key="6">
    <source>
        <dbReference type="JaponicusDB" id="SJAG_00093"/>
    </source>
</evidence>
<dbReference type="GeneID" id="7051043"/>
<evidence type="ECO:0000256" key="4">
    <source>
        <dbReference type="RuleBase" id="RU364035"/>
    </source>
</evidence>
<dbReference type="VEuPathDB" id="FungiDB:SJAG_00093"/>
<evidence type="ECO:0000256" key="1">
    <source>
        <dbReference type="ARBA" id="ARBA00004259"/>
    </source>
</evidence>
<keyword evidence="4" id="KW-0472">Membrane</keyword>
<dbReference type="Pfam" id="PF04097">
    <property type="entry name" value="Nic96"/>
    <property type="match status" value="1"/>
</dbReference>
<dbReference type="STRING" id="402676.B6JUZ4"/>
<comment type="subcellular location">
    <subcellularLocation>
        <location evidence="1">Nucleus envelope</location>
    </subcellularLocation>
    <subcellularLocation>
        <location evidence="4">Nucleus</location>
        <location evidence="4">Nuclear pore complex</location>
    </subcellularLocation>
</comment>
<sequence length="844" mass="96087">MTVAADPAVYSADRSLSAVAHNSKRLERELLHPILPCLQFNLGELEKRANYYLQTITPSKDGNTKAHYLLAGSGMNAEQTLKKIESINFNNGTVNYEELSVTDADVYLKYKREQNVLQSLQSIVLGTQKEFDTYISEMWKVMKSSDTPLEEQTSLKRSKVTNTLYASSARSKAFAAALLRASDERLEDPDYSVLRIFTSVAEKYGQETKFQLLVDGWKALLMLSNSGEDIGVLENAATQASKTDVSNETKTDLLNTIQHKRRIVNNSLRFLEKQFYSLVNKEVEKNSQAAAMGGVPSVRNKIRAYINLRFLRNGEWIDANLEIVNNAPVWALLFYLIRSGYLDEAVTFVNENEDAFEKFARNFPSYLKSYASSPDYILPRPIREKMHVEFNQFLRYAVNPDPYKFALYKIIGRCELSKRSLPYVCSVTEDYLWLQLKLSREFNEPTVAAHECFTLADVQKSILSFGAEYFSQKSCNPSIYFFVLLICGLFEKAIDYLYSYSPSDAAGMAIACAQHGLLRTHHDATGSASHFIKEVSPNVFSLDYPSLLTDYSYTFDKKDAKLAACYLLSICLDGKFTTVAHKRLSDLILYTRDFAGLLGDTREDGSRIPAFLETHRSLAYFDTETSFLRNITRRSAMKAEQRHQITDAILLYHLAEEYNTVVSVVNRLLGNTLSSFSQNSSFDDKPVMLAKSMLQMYASNPGVITRIDYKNRETTDLLMLSVSAFQSFSQKNYELALSSLQKLEFLPLESECDYASIKKTVQDLRFLHEAVLQNLPGLVLIAMESLKELYLKNRHSAYGRLGRESKLEVYRHQARQLIIYSSLIDYKMPSHVIESLNRLEIEMN</sequence>
<dbReference type="JaponicusDB" id="SJAG_00093">
    <property type="gene designation" value="nup97"/>
</dbReference>
<dbReference type="Proteomes" id="UP000001744">
    <property type="component" value="Unassembled WGS sequence"/>
</dbReference>
<dbReference type="EMBL" id="KE651166">
    <property type="protein sequence ID" value="EEB05098.1"/>
    <property type="molecule type" value="Genomic_DNA"/>
</dbReference>
<evidence type="ECO:0000313" key="5">
    <source>
        <dbReference type="EMBL" id="EEB05098.1"/>
    </source>
</evidence>
<keyword evidence="4" id="KW-0813">Transport</keyword>
<dbReference type="AlphaFoldDB" id="B6JUZ4"/>
<keyword evidence="3 4" id="KW-0539">Nucleus</keyword>
<keyword evidence="7" id="KW-1185">Reference proteome</keyword>
<evidence type="ECO:0000256" key="3">
    <source>
        <dbReference type="ARBA" id="ARBA00023242"/>
    </source>
</evidence>
<name>B6JUZ4_SCHJY</name>
<keyword evidence="4" id="KW-0811">Translocation</keyword>
<dbReference type="GO" id="GO:0006606">
    <property type="term" value="P:protein import into nucleus"/>
    <property type="evidence" value="ECO:0000318"/>
    <property type="project" value="GO_Central"/>
</dbReference>
<dbReference type="InterPro" id="IPR007231">
    <property type="entry name" value="Nucleoporin_int_Nup93/Nic96"/>
</dbReference>
<dbReference type="RefSeq" id="XP_002171391.1">
    <property type="nucleotide sequence ID" value="XM_002171355.2"/>
</dbReference>
<gene>
    <name evidence="6" type="primary">nup97</name>
    <name evidence="5" type="ORF">SJAG_00093</name>
</gene>
<dbReference type="GO" id="GO:0017056">
    <property type="term" value="F:structural constituent of nuclear pore"/>
    <property type="evidence" value="ECO:0000318"/>
    <property type="project" value="GO_Central"/>
</dbReference>
<dbReference type="GO" id="GO:0016973">
    <property type="term" value="P:poly(A)+ mRNA export from nucleus"/>
    <property type="evidence" value="ECO:0000318"/>
    <property type="project" value="GO_Central"/>
</dbReference>
<dbReference type="PANTHER" id="PTHR11225">
    <property type="entry name" value="NUCLEAR PORE COMPLEX PROTEIN NUP93 NUCLEOPORIN NUP93 DEAD EYE PROTEIN"/>
    <property type="match status" value="1"/>
</dbReference>
<keyword evidence="4" id="KW-0653">Protein transport</keyword>
<reference evidence="5 7" key="1">
    <citation type="journal article" date="2011" name="Science">
        <title>Comparative functional genomics of the fission yeasts.</title>
        <authorList>
            <person name="Rhind N."/>
            <person name="Chen Z."/>
            <person name="Yassour M."/>
            <person name="Thompson D.A."/>
            <person name="Haas B.J."/>
            <person name="Habib N."/>
            <person name="Wapinski I."/>
            <person name="Roy S."/>
            <person name="Lin M.F."/>
            <person name="Heiman D.I."/>
            <person name="Young S.K."/>
            <person name="Furuya K."/>
            <person name="Guo Y."/>
            <person name="Pidoux A."/>
            <person name="Chen H.M."/>
            <person name="Robbertse B."/>
            <person name="Goldberg J.M."/>
            <person name="Aoki K."/>
            <person name="Bayne E.H."/>
            <person name="Berlin A.M."/>
            <person name="Desjardins C.A."/>
            <person name="Dobbs E."/>
            <person name="Dukaj L."/>
            <person name="Fan L."/>
            <person name="FitzGerald M.G."/>
            <person name="French C."/>
            <person name="Gujja S."/>
            <person name="Hansen K."/>
            <person name="Keifenheim D."/>
            <person name="Levin J.Z."/>
            <person name="Mosher R.A."/>
            <person name="Mueller C.A."/>
            <person name="Pfiffner J."/>
            <person name="Priest M."/>
            <person name="Russ C."/>
            <person name="Smialowska A."/>
            <person name="Swoboda P."/>
            <person name="Sykes S.M."/>
            <person name="Vaughn M."/>
            <person name="Vengrova S."/>
            <person name="Yoder R."/>
            <person name="Zeng Q."/>
            <person name="Allshire R."/>
            <person name="Baulcombe D."/>
            <person name="Birren B.W."/>
            <person name="Brown W."/>
            <person name="Ekwall K."/>
            <person name="Kellis M."/>
            <person name="Leatherwood J."/>
            <person name="Levin H."/>
            <person name="Margalit H."/>
            <person name="Martienssen R."/>
            <person name="Nieduszynski C.A."/>
            <person name="Spatafora J.W."/>
            <person name="Friedman N."/>
            <person name="Dalgaard J.Z."/>
            <person name="Baumann P."/>
            <person name="Niki H."/>
            <person name="Regev A."/>
            <person name="Nusbaum C."/>
        </authorList>
    </citation>
    <scope>NUCLEOTIDE SEQUENCE [LARGE SCALE GENOMIC DNA]</scope>
    <source>
        <strain evidence="7">yFS275 / FY16936</strain>
    </source>
</reference>
<keyword evidence="4" id="KW-0906">Nuclear pore complex</keyword>
<organism evidence="5 7">
    <name type="scientific">Schizosaccharomyces japonicus (strain yFS275 / FY16936)</name>
    <name type="common">Fission yeast</name>
    <dbReference type="NCBI Taxonomy" id="402676"/>
    <lineage>
        <taxon>Eukaryota</taxon>
        <taxon>Fungi</taxon>
        <taxon>Dikarya</taxon>
        <taxon>Ascomycota</taxon>
        <taxon>Taphrinomycotina</taxon>
        <taxon>Schizosaccharomycetes</taxon>
        <taxon>Schizosaccharomycetales</taxon>
        <taxon>Schizosaccharomycetaceae</taxon>
        <taxon>Schizosaccharomyces</taxon>
    </lineage>
</organism>
<protein>
    <recommendedName>
        <fullName evidence="4">Nuclear pore protein</fullName>
    </recommendedName>
</protein>
<dbReference type="GO" id="GO:0005643">
    <property type="term" value="C:nuclear pore"/>
    <property type="evidence" value="ECO:0000318"/>
    <property type="project" value="GO_Central"/>
</dbReference>
<comment type="similarity">
    <text evidence="2 4">Belongs to the nucleoporin interacting component (NIC) family.</text>
</comment>
<dbReference type="OMA" id="RPHAVHM"/>
<dbReference type="PANTHER" id="PTHR11225:SF4">
    <property type="entry name" value="NUCLEAR PORE COMPLEX PROTEIN NUP93"/>
    <property type="match status" value="1"/>
</dbReference>
<evidence type="ECO:0000313" key="7">
    <source>
        <dbReference type="Proteomes" id="UP000001744"/>
    </source>
</evidence>
<proteinExistence type="inferred from homology"/>
<evidence type="ECO:0000256" key="2">
    <source>
        <dbReference type="ARBA" id="ARBA00010186"/>
    </source>
</evidence>
<accession>B6JUZ4</accession>
<keyword evidence="4" id="KW-0509">mRNA transport</keyword>
<dbReference type="HOGENOM" id="CLU_011846_0_0_1"/>
<dbReference type="OrthoDB" id="1918363at2759"/>
<dbReference type="eggNOG" id="KOG2168">
    <property type="taxonomic scope" value="Eukaryota"/>
</dbReference>